<keyword evidence="1" id="KW-0175">Coiled coil</keyword>
<gene>
    <name evidence="2" type="ORF">CEUTPL_LOCUS11498</name>
</gene>
<dbReference type="AlphaFoldDB" id="A0A9N9MTB0"/>
<reference evidence="2" key="1">
    <citation type="submission" date="2022-01" db="EMBL/GenBank/DDBJ databases">
        <authorList>
            <person name="King R."/>
        </authorList>
    </citation>
    <scope>NUCLEOTIDE SEQUENCE</scope>
</reference>
<sequence>MQIRFHFFKGVVTKFLDKDEHKTSKRRSTVTECKAHLMWVSCAIFGKQKHMNGMEYMQVNKGERQLVNDYVQTDKRPTRDSHSRTNSSAVDTNHITNLTEELSRLQQVKWELENRCHSVEEEYSEVNKKFEDLKQTSNEMVISIQTLEHDNRALRQEVMKLKSDLCQQATALGQSDQSSGEVRNLETPKGKILILGDSLAYNIRNGLSRHLKYNFDISSVIKPNALIGDVVSDILRLAKNFDTNDYVVVMGGSVNLLNGIRVEEETIERLRVDKGYTNLILFSVPLWSDNSLLNKFINEHNKMMYDKVLSEQNGSLFLHFNAVVRSLEFFYRDGLFIAYRDPSTCHIPTAHVCTVQNQKEYCSIRLKTDY</sequence>
<evidence type="ECO:0000313" key="2">
    <source>
        <dbReference type="EMBL" id="CAG9771056.1"/>
    </source>
</evidence>
<evidence type="ECO:0000313" key="3">
    <source>
        <dbReference type="Proteomes" id="UP001152799"/>
    </source>
</evidence>
<keyword evidence="3" id="KW-1185">Reference proteome</keyword>
<accession>A0A9N9MTB0</accession>
<name>A0A9N9MTB0_9CUCU</name>
<dbReference type="OrthoDB" id="6784086at2759"/>
<dbReference type="CDD" id="cd00229">
    <property type="entry name" value="SGNH_hydrolase"/>
    <property type="match status" value="1"/>
</dbReference>
<organism evidence="2 3">
    <name type="scientific">Ceutorhynchus assimilis</name>
    <name type="common">cabbage seed weevil</name>
    <dbReference type="NCBI Taxonomy" id="467358"/>
    <lineage>
        <taxon>Eukaryota</taxon>
        <taxon>Metazoa</taxon>
        <taxon>Ecdysozoa</taxon>
        <taxon>Arthropoda</taxon>
        <taxon>Hexapoda</taxon>
        <taxon>Insecta</taxon>
        <taxon>Pterygota</taxon>
        <taxon>Neoptera</taxon>
        <taxon>Endopterygota</taxon>
        <taxon>Coleoptera</taxon>
        <taxon>Polyphaga</taxon>
        <taxon>Cucujiformia</taxon>
        <taxon>Curculionidae</taxon>
        <taxon>Ceutorhynchinae</taxon>
        <taxon>Ceutorhynchus</taxon>
    </lineage>
</organism>
<dbReference type="SUPFAM" id="SSF52266">
    <property type="entry name" value="SGNH hydrolase"/>
    <property type="match status" value="1"/>
</dbReference>
<evidence type="ECO:0000256" key="1">
    <source>
        <dbReference type="SAM" id="Coils"/>
    </source>
</evidence>
<feature type="coiled-coil region" evidence="1">
    <location>
        <begin position="95"/>
        <end position="164"/>
    </location>
</feature>
<dbReference type="Proteomes" id="UP001152799">
    <property type="component" value="Chromosome 6"/>
</dbReference>
<protein>
    <submittedName>
        <fullName evidence="2">Uncharacterized protein</fullName>
    </submittedName>
</protein>
<proteinExistence type="predicted"/>
<dbReference type="EMBL" id="OU892282">
    <property type="protein sequence ID" value="CAG9771056.1"/>
    <property type="molecule type" value="Genomic_DNA"/>
</dbReference>